<dbReference type="PANTHER" id="PTHR43877">
    <property type="entry name" value="AMINOALKYLPHOSPHONATE N-ACETYLTRANSFERASE-RELATED-RELATED"/>
    <property type="match status" value="1"/>
</dbReference>
<dbReference type="OrthoDB" id="1431064at2"/>
<dbReference type="InterPro" id="IPR016181">
    <property type="entry name" value="Acyl_CoA_acyltransferase"/>
</dbReference>
<dbReference type="CDD" id="cd04301">
    <property type="entry name" value="NAT_SF"/>
    <property type="match status" value="1"/>
</dbReference>
<gene>
    <name evidence="4" type="ORF">SAMN04488060_2788</name>
</gene>
<dbReference type="InterPro" id="IPR000182">
    <property type="entry name" value="GNAT_dom"/>
</dbReference>
<sequence length="161" mass="17859">MTFLIRDFRAGDEAAFAALNLRWIEEYFGVEESDRRQLENPVASLLDPGGAIVLAEVDGRVVGCGALAVPHEPASDARKWLEIVKMATDPSAQGSGLGSAILDRLIEIARERGANALWLETNSRLDAATHLYRRKGFRALEAHELRQTPYARCNLQMVRDL</sequence>
<name>A0A1I5Q676_9SPHN</name>
<evidence type="ECO:0000256" key="1">
    <source>
        <dbReference type="ARBA" id="ARBA00022679"/>
    </source>
</evidence>
<dbReference type="RefSeq" id="WP_090483055.1">
    <property type="nucleotide sequence ID" value="NZ_FOWZ01000005.1"/>
</dbReference>
<keyword evidence="2" id="KW-0012">Acyltransferase</keyword>
<dbReference type="Pfam" id="PF00583">
    <property type="entry name" value="Acetyltransf_1"/>
    <property type="match status" value="1"/>
</dbReference>
<dbReference type="STRING" id="604088.SAMN04488060_2788"/>
<dbReference type="PROSITE" id="PS51186">
    <property type="entry name" value="GNAT"/>
    <property type="match status" value="1"/>
</dbReference>
<dbReference type="PANTHER" id="PTHR43877:SF2">
    <property type="entry name" value="AMINOALKYLPHOSPHONATE N-ACETYLTRANSFERASE-RELATED"/>
    <property type="match status" value="1"/>
</dbReference>
<reference evidence="5" key="1">
    <citation type="submission" date="2016-10" db="EMBL/GenBank/DDBJ databases">
        <authorList>
            <person name="Varghese N."/>
            <person name="Submissions S."/>
        </authorList>
    </citation>
    <scope>NUCLEOTIDE SEQUENCE [LARGE SCALE GENOMIC DNA]</scope>
    <source>
        <strain evidence="5">CGMCC 1.7715</strain>
    </source>
</reference>
<evidence type="ECO:0000256" key="2">
    <source>
        <dbReference type="ARBA" id="ARBA00023315"/>
    </source>
</evidence>
<dbReference type="InterPro" id="IPR050832">
    <property type="entry name" value="Bact_Acetyltransf"/>
</dbReference>
<keyword evidence="5" id="KW-1185">Reference proteome</keyword>
<feature type="domain" description="N-acetyltransferase" evidence="3">
    <location>
        <begin position="3"/>
        <end position="161"/>
    </location>
</feature>
<dbReference type="AlphaFoldDB" id="A0A1I5Q676"/>
<keyword evidence="1" id="KW-0808">Transferase</keyword>
<accession>A0A1I5Q676</accession>
<dbReference type="GO" id="GO:0016747">
    <property type="term" value="F:acyltransferase activity, transferring groups other than amino-acyl groups"/>
    <property type="evidence" value="ECO:0007669"/>
    <property type="project" value="InterPro"/>
</dbReference>
<dbReference type="SUPFAM" id="SSF55729">
    <property type="entry name" value="Acyl-CoA N-acyltransferases (Nat)"/>
    <property type="match status" value="1"/>
</dbReference>
<evidence type="ECO:0000259" key="3">
    <source>
        <dbReference type="PROSITE" id="PS51186"/>
    </source>
</evidence>
<protein>
    <submittedName>
        <fullName evidence="4">N-acetylglutamate synthase, GNAT family</fullName>
    </submittedName>
</protein>
<dbReference type="Proteomes" id="UP000199331">
    <property type="component" value="Unassembled WGS sequence"/>
</dbReference>
<dbReference type="Gene3D" id="3.40.630.30">
    <property type="match status" value="1"/>
</dbReference>
<evidence type="ECO:0000313" key="4">
    <source>
        <dbReference type="EMBL" id="SFP41848.1"/>
    </source>
</evidence>
<dbReference type="EMBL" id="FOWZ01000005">
    <property type="protein sequence ID" value="SFP41848.1"/>
    <property type="molecule type" value="Genomic_DNA"/>
</dbReference>
<organism evidence="4 5">
    <name type="scientific">Qipengyuania nanhaisediminis</name>
    <dbReference type="NCBI Taxonomy" id="604088"/>
    <lineage>
        <taxon>Bacteria</taxon>
        <taxon>Pseudomonadati</taxon>
        <taxon>Pseudomonadota</taxon>
        <taxon>Alphaproteobacteria</taxon>
        <taxon>Sphingomonadales</taxon>
        <taxon>Erythrobacteraceae</taxon>
        <taxon>Qipengyuania</taxon>
    </lineage>
</organism>
<evidence type="ECO:0000313" key="5">
    <source>
        <dbReference type="Proteomes" id="UP000199331"/>
    </source>
</evidence>
<proteinExistence type="predicted"/>